<name>A0ABQ5V7K2_9PROT</name>
<dbReference type="EMBL" id="BSNK01000001">
    <property type="protein sequence ID" value="GLQ22566.1"/>
    <property type="molecule type" value="Genomic_DNA"/>
</dbReference>
<sequence>MSKRDDVIDDFCVETDLSPAVLQTFIARHPEYIEELLELYHEFAILELDLMDAHDASETSQAVLETQMTQKAYNALFGAEVRTFSKDIRLPRGFLTGLNSSVIELRSVPLNFLKAMAARLDVGLADLWSAMVQGNRQAIAMKSDDKPGGAKPISFDEYINRATLTSEQEKVLSHMMSDDGPN</sequence>
<evidence type="ECO:0000313" key="2">
    <source>
        <dbReference type="Proteomes" id="UP001161391"/>
    </source>
</evidence>
<evidence type="ECO:0000313" key="1">
    <source>
        <dbReference type="EMBL" id="GLQ22566.1"/>
    </source>
</evidence>
<reference evidence="1" key="2">
    <citation type="submission" date="2023-01" db="EMBL/GenBank/DDBJ databases">
        <title>Draft genome sequence of Algimonas ampicilliniresistens strain NBRC 108219.</title>
        <authorList>
            <person name="Sun Q."/>
            <person name="Mori K."/>
        </authorList>
    </citation>
    <scope>NUCLEOTIDE SEQUENCE</scope>
    <source>
        <strain evidence="1">NBRC 108219</strain>
    </source>
</reference>
<dbReference type="Proteomes" id="UP001161391">
    <property type="component" value="Unassembled WGS sequence"/>
</dbReference>
<evidence type="ECO:0008006" key="3">
    <source>
        <dbReference type="Google" id="ProtNLM"/>
    </source>
</evidence>
<comment type="caution">
    <text evidence="1">The sequence shown here is derived from an EMBL/GenBank/DDBJ whole genome shotgun (WGS) entry which is preliminary data.</text>
</comment>
<reference evidence="1" key="1">
    <citation type="journal article" date="2014" name="Int. J. Syst. Evol. Microbiol.">
        <title>Complete genome of a new Firmicutes species belonging to the dominant human colonic microbiota ('Ruminococcus bicirculans') reveals two chromosomes and a selective capacity to utilize plant glucans.</title>
        <authorList>
            <consortium name="NISC Comparative Sequencing Program"/>
            <person name="Wegmann U."/>
            <person name="Louis P."/>
            <person name="Goesmann A."/>
            <person name="Henrissat B."/>
            <person name="Duncan S.H."/>
            <person name="Flint H.J."/>
        </authorList>
    </citation>
    <scope>NUCLEOTIDE SEQUENCE</scope>
    <source>
        <strain evidence="1">NBRC 108219</strain>
    </source>
</reference>
<organism evidence="1 2">
    <name type="scientific">Algimonas ampicilliniresistens</name>
    <dbReference type="NCBI Taxonomy" id="1298735"/>
    <lineage>
        <taxon>Bacteria</taxon>
        <taxon>Pseudomonadati</taxon>
        <taxon>Pseudomonadota</taxon>
        <taxon>Alphaproteobacteria</taxon>
        <taxon>Maricaulales</taxon>
        <taxon>Robiginitomaculaceae</taxon>
        <taxon>Algimonas</taxon>
    </lineage>
</organism>
<accession>A0ABQ5V7K2</accession>
<proteinExistence type="predicted"/>
<keyword evidence="2" id="KW-1185">Reference proteome</keyword>
<protein>
    <recommendedName>
        <fullName evidence="3">XRE family transcriptional regulator</fullName>
    </recommendedName>
</protein>
<gene>
    <name evidence="1" type="ORF">GCM10007853_04400</name>
</gene>